<dbReference type="OrthoDB" id="3357029at2759"/>
<name>A0A8H5LR85_9AGAR</name>
<gene>
    <name evidence="3" type="ORF">D9758_009741</name>
</gene>
<dbReference type="AlphaFoldDB" id="A0A8H5LR85"/>
<feature type="region of interest" description="Disordered" evidence="1">
    <location>
        <begin position="1"/>
        <end position="45"/>
    </location>
</feature>
<protein>
    <submittedName>
        <fullName evidence="3">Uncharacterized protein</fullName>
    </submittedName>
</protein>
<evidence type="ECO:0000313" key="3">
    <source>
        <dbReference type="EMBL" id="KAF5366441.1"/>
    </source>
</evidence>
<evidence type="ECO:0000256" key="2">
    <source>
        <dbReference type="SAM" id="Phobius"/>
    </source>
</evidence>
<evidence type="ECO:0000256" key="1">
    <source>
        <dbReference type="SAM" id="MobiDB-lite"/>
    </source>
</evidence>
<sequence>MPPLFSRRSLEVVNASSSSVQEEKLFDPYKDHPSPDSPEPTDVAPVLRRTDNTHTVTAREVSSADGVNDHLIPQRLPGPQAGHGLGITRSTSSHRVHFWVVLPALISALLAAGAASALLAWLLSRRLFGDNPGFDTALVAAEGGKGLGGVSGFQLIEQMFEGDESGGPESDTTVTMYGLVISTLASKIVSFTIPLVLSVFAYLLADVWIRAQINRNKSSLPTPMQYGHIVSLCSTASIVSLFDTAKHLVSERKKRTATPSMLILAFMAVLTSLVLSSFISLADVWLHAVATTFTYEFSVPIPNATLPVMGSQINKTVCPGPVPFIASQPEGPFTNCQHVPTTLGDLTVNWGDASLIGEGVAVHRNYSLKSQIQQIEDDLFTILPKDLPTSSRNITFTSFAMTTRCRPVGDCQIALNGIGDLTCPSFSPPFLIQLDTSLRNSSHAMSMLNQFNISTNATIYETAIKGIEVEAPAGYRLDSSLNRAGVHVVLYYDQDRRQFSSSIANGVADNLKVNGTYISKFPVGTDLFVYYIGSCELDMYQVALSYTSLPNAHGPQINLISPPTLITDFNTSSALLAGLDSGHSRNLASDIADTLFSDLESSLEFSDLVAGNVSKGLLAYAAPLIEHTLATDGFQITSSRVSRYPLAPLCAVLALTYGYALVSLAIAIAVWMLSSKDIITQDASGSTVRREQEIGLVHFRLTSPRACIVDRFDTAEMSDMSRESVFKQELMREKKHQRLGTGFVWDMQWDEFSDSRVVQRKVGRFKVDTVDALKERTEHEYSPQ</sequence>
<keyword evidence="2" id="KW-1133">Transmembrane helix</keyword>
<organism evidence="3 4">
    <name type="scientific">Tetrapyrgos nigripes</name>
    <dbReference type="NCBI Taxonomy" id="182062"/>
    <lineage>
        <taxon>Eukaryota</taxon>
        <taxon>Fungi</taxon>
        <taxon>Dikarya</taxon>
        <taxon>Basidiomycota</taxon>
        <taxon>Agaricomycotina</taxon>
        <taxon>Agaricomycetes</taxon>
        <taxon>Agaricomycetidae</taxon>
        <taxon>Agaricales</taxon>
        <taxon>Marasmiineae</taxon>
        <taxon>Marasmiaceae</taxon>
        <taxon>Tetrapyrgos</taxon>
    </lineage>
</organism>
<feature type="transmembrane region" description="Helical" evidence="2">
    <location>
        <begin position="98"/>
        <end position="123"/>
    </location>
</feature>
<reference evidence="3 4" key="1">
    <citation type="journal article" date="2020" name="ISME J.">
        <title>Uncovering the hidden diversity of litter-decomposition mechanisms in mushroom-forming fungi.</title>
        <authorList>
            <person name="Floudas D."/>
            <person name="Bentzer J."/>
            <person name="Ahren D."/>
            <person name="Johansson T."/>
            <person name="Persson P."/>
            <person name="Tunlid A."/>
        </authorList>
    </citation>
    <scope>NUCLEOTIDE SEQUENCE [LARGE SCALE GENOMIC DNA]</scope>
    <source>
        <strain evidence="3 4">CBS 291.85</strain>
    </source>
</reference>
<proteinExistence type="predicted"/>
<feature type="transmembrane region" description="Helical" evidence="2">
    <location>
        <begin position="646"/>
        <end position="673"/>
    </location>
</feature>
<feature type="transmembrane region" description="Helical" evidence="2">
    <location>
        <begin position="188"/>
        <end position="209"/>
    </location>
</feature>
<dbReference type="EMBL" id="JAACJM010000023">
    <property type="protein sequence ID" value="KAF5366441.1"/>
    <property type="molecule type" value="Genomic_DNA"/>
</dbReference>
<keyword evidence="4" id="KW-1185">Reference proteome</keyword>
<accession>A0A8H5LR85</accession>
<comment type="caution">
    <text evidence="3">The sequence shown here is derived from an EMBL/GenBank/DDBJ whole genome shotgun (WGS) entry which is preliminary data.</text>
</comment>
<dbReference type="Proteomes" id="UP000559256">
    <property type="component" value="Unassembled WGS sequence"/>
</dbReference>
<feature type="transmembrane region" description="Helical" evidence="2">
    <location>
        <begin position="262"/>
        <end position="286"/>
    </location>
</feature>
<keyword evidence="2" id="KW-0472">Membrane</keyword>
<evidence type="ECO:0000313" key="4">
    <source>
        <dbReference type="Proteomes" id="UP000559256"/>
    </source>
</evidence>
<feature type="compositionally biased region" description="Basic and acidic residues" evidence="1">
    <location>
        <begin position="21"/>
        <end position="34"/>
    </location>
</feature>
<keyword evidence="2" id="KW-0812">Transmembrane</keyword>